<dbReference type="SMART" id="SM00974">
    <property type="entry name" value="T5orf172"/>
    <property type="match status" value="1"/>
</dbReference>
<organism evidence="3 4">
    <name type="scientific">Apiospora saccharicola</name>
    <dbReference type="NCBI Taxonomy" id="335842"/>
    <lineage>
        <taxon>Eukaryota</taxon>
        <taxon>Fungi</taxon>
        <taxon>Dikarya</taxon>
        <taxon>Ascomycota</taxon>
        <taxon>Pezizomycotina</taxon>
        <taxon>Sordariomycetes</taxon>
        <taxon>Xylariomycetidae</taxon>
        <taxon>Amphisphaeriales</taxon>
        <taxon>Apiosporaceae</taxon>
        <taxon>Apiospora</taxon>
    </lineage>
</organism>
<proteinExistence type="predicted"/>
<protein>
    <recommendedName>
        <fullName evidence="2">Bacteriophage T5 Orf172 DNA-binding domain-containing protein</fullName>
    </recommendedName>
</protein>
<evidence type="ECO:0000313" key="4">
    <source>
        <dbReference type="Proteomes" id="UP001446871"/>
    </source>
</evidence>
<feature type="compositionally biased region" description="Basic and acidic residues" evidence="1">
    <location>
        <begin position="186"/>
        <end position="195"/>
    </location>
</feature>
<feature type="compositionally biased region" description="Low complexity" evidence="1">
    <location>
        <begin position="212"/>
        <end position="233"/>
    </location>
</feature>
<feature type="compositionally biased region" description="Low complexity" evidence="1">
    <location>
        <begin position="37"/>
        <end position="51"/>
    </location>
</feature>
<comment type="caution">
    <text evidence="3">The sequence shown here is derived from an EMBL/GenBank/DDBJ whole genome shotgun (WGS) entry which is preliminary data.</text>
</comment>
<feature type="region of interest" description="Disordered" evidence="1">
    <location>
        <begin position="1"/>
        <end position="93"/>
    </location>
</feature>
<dbReference type="InterPro" id="IPR053006">
    <property type="entry name" value="Meiosis_regulatory"/>
</dbReference>
<dbReference type="Proteomes" id="UP001446871">
    <property type="component" value="Unassembled WGS sequence"/>
</dbReference>
<feature type="compositionally biased region" description="Polar residues" evidence="1">
    <location>
        <begin position="75"/>
        <end position="91"/>
    </location>
</feature>
<feature type="compositionally biased region" description="Polar residues" evidence="1">
    <location>
        <begin position="112"/>
        <end position="129"/>
    </location>
</feature>
<reference evidence="3 4" key="1">
    <citation type="submission" date="2023-01" db="EMBL/GenBank/DDBJ databases">
        <title>Analysis of 21 Apiospora genomes using comparative genomics revels a genus with tremendous synthesis potential of carbohydrate active enzymes and secondary metabolites.</title>
        <authorList>
            <person name="Sorensen T."/>
        </authorList>
    </citation>
    <scope>NUCLEOTIDE SEQUENCE [LARGE SCALE GENOMIC DNA]</scope>
    <source>
        <strain evidence="3 4">CBS 83171</strain>
    </source>
</reference>
<sequence>MGFIPNTPEAMMGRSDSKNPDTTCRGITGSGRPCRRPLASSPGASPNASPAKGKHLKVDDPGNPDAYCHQHRDQASLSAQSSPGPRMNNQPILEDPRESVETLMDRLGIVEQQQQQSRPNHRPQSSQHGRPSHSGNEKYDAPAETRPHRRYRGPRLLFGYLCCFRIPIVEEGRPSRPAAMPVQHEQTSHAPDHRPSSNQYLQPPGSSAGGRPSLSSAPAKMSSAASTKSQTSQYLSLIPPNTSPEVASHLMAEMAKPISKNDEAGYIYIFWLTPESENAEEPAEAARELLAPPTRGGRPRRASDALESYAMKRSPTVGKTILLKIGRANNVQRRLNEWKRQCGFNISLIRYYPYVPTAAPTEVRKMPHSHKVERLIHIELEGLGMRVTDKGNCESCGRAHKEWFEVEANRKGIELVDDVVRRWSDWDETRV</sequence>
<accession>A0ABR1TLI5</accession>
<feature type="region of interest" description="Disordered" evidence="1">
    <location>
        <begin position="282"/>
        <end position="301"/>
    </location>
</feature>
<feature type="region of interest" description="Disordered" evidence="1">
    <location>
        <begin position="112"/>
        <end position="148"/>
    </location>
</feature>
<dbReference type="PANTHER" id="PTHR28094:SF2">
    <property type="entry name" value="BACTERIOPHAGE T5 ORF172 DNA-BINDING DOMAIN-CONTAINING PROTEIN"/>
    <property type="match status" value="1"/>
</dbReference>
<dbReference type="EMBL" id="JAQQWM010000009">
    <property type="protein sequence ID" value="KAK8047518.1"/>
    <property type="molecule type" value="Genomic_DNA"/>
</dbReference>
<evidence type="ECO:0000313" key="3">
    <source>
        <dbReference type="EMBL" id="KAK8047518.1"/>
    </source>
</evidence>
<feature type="domain" description="Bacteriophage T5 Orf172 DNA-binding" evidence="2">
    <location>
        <begin position="317"/>
        <end position="423"/>
    </location>
</feature>
<feature type="compositionally biased region" description="Basic and acidic residues" evidence="1">
    <location>
        <begin position="135"/>
        <end position="146"/>
    </location>
</feature>
<gene>
    <name evidence="3" type="ORF">PG996_015582</name>
</gene>
<feature type="region of interest" description="Disordered" evidence="1">
    <location>
        <begin position="175"/>
        <end position="240"/>
    </location>
</feature>
<keyword evidence="4" id="KW-1185">Reference proteome</keyword>
<dbReference type="PANTHER" id="PTHR28094">
    <property type="entry name" value="MEIOTICALLY UP-REGULATED GENE 113 PROTEIN"/>
    <property type="match status" value="1"/>
</dbReference>
<evidence type="ECO:0000259" key="2">
    <source>
        <dbReference type="SMART" id="SM00974"/>
    </source>
</evidence>
<feature type="compositionally biased region" description="Polar residues" evidence="1">
    <location>
        <begin position="196"/>
        <end position="205"/>
    </location>
</feature>
<evidence type="ECO:0000256" key="1">
    <source>
        <dbReference type="SAM" id="MobiDB-lite"/>
    </source>
</evidence>
<name>A0ABR1TLI5_9PEZI</name>
<dbReference type="Pfam" id="PF10544">
    <property type="entry name" value="T5orf172"/>
    <property type="match status" value="1"/>
</dbReference>
<dbReference type="InterPro" id="IPR018306">
    <property type="entry name" value="Phage_T5_Orf172_DNA-bd"/>
</dbReference>